<comment type="caution">
    <text evidence="6">Lacks conserved residue(s) required for the propagation of feature annotation.</text>
</comment>
<dbReference type="RefSeq" id="WP_230735504.1">
    <property type="nucleotide sequence ID" value="NZ_JAJNDB010000003.1"/>
</dbReference>
<feature type="transmembrane region" description="Helical" evidence="6">
    <location>
        <begin position="138"/>
        <end position="158"/>
    </location>
</feature>
<proteinExistence type="inferred from homology"/>
<reference evidence="7 8" key="1">
    <citation type="submission" date="2021-11" db="EMBL/GenBank/DDBJ databases">
        <title>Draft genome sequence of Actinomycetospora sp. SF1 isolated from the rhizosphere soil.</title>
        <authorList>
            <person name="Duangmal K."/>
            <person name="Chantavorakit T."/>
        </authorList>
    </citation>
    <scope>NUCLEOTIDE SEQUENCE [LARGE SCALE GENOMIC DNA]</scope>
    <source>
        <strain evidence="7 8">TBRC 5722</strain>
    </source>
</reference>
<dbReference type="Pfam" id="PF01169">
    <property type="entry name" value="GDT1"/>
    <property type="match status" value="2"/>
</dbReference>
<evidence type="ECO:0000256" key="1">
    <source>
        <dbReference type="ARBA" id="ARBA00004141"/>
    </source>
</evidence>
<evidence type="ECO:0000256" key="3">
    <source>
        <dbReference type="ARBA" id="ARBA00022692"/>
    </source>
</evidence>
<evidence type="ECO:0000256" key="6">
    <source>
        <dbReference type="RuleBase" id="RU365102"/>
    </source>
</evidence>
<protein>
    <recommendedName>
        <fullName evidence="6">GDT1 family protein</fullName>
    </recommendedName>
</protein>
<dbReference type="InterPro" id="IPR001727">
    <property type="entry name" value="GDT1-like"/>
</dbReference>
<evidence type="ECO:0000313" key="8">
    <source>
        <dbReference type="Proteomes" id="UP001199469"/>
    </source>
</evidence>
<dbReference type="PANTHER" id="PTHR12608">
    <property type="entry name" value="TRANSMEMBRANE PROTEIN HTP-1 RELATED"/>
    <property type="match status" value="1"/>
</dbReference>
<dbReference type="Proteomes" id="UP001199469">
    <property type="component" value="Unassembled WGS sequence"/>
</dbReference>
<comment type="similarity">
    <text evidence="2 6">Belongs to the GDT1 family.</text>
</comment>
<keyword evidence="3 6" id="KW-0812">Transmembrane</keyword>
<keyword evidence="5 6" id="KW-0472">Membrane</keyword>
<accession>A0ABS8P9I3</accession>
<feature type="transmembrane region" description="Helical" evidence="6">
    <location>
        <begin position="35"/>
        <end position="61"/>
    </location>
</feature>
<dbReference type="PANTHER" id="PTHR12608:SF1">
    <property type="entry name" value="TRANSMEMBRANE PROTEIN 165"/>
    <property type="match status" value="1"/>
</dbReference>
<evidence type="ECO:0000256" key="2">
    <source>
        <dbReference type="ARBA" id="ARBA00009190"/>
    </source>
</evidence>
<dbReference type="EMBL" id="JAJNDB010000003">
    <property type="protein sequence ID" value="MCD2194926.1"/>
    <property type="molecule type" value="Genomic_DNA"/>
</dbReference>
<sequence>MNLAVAGITFGIVALAELPDTSALATVVLGSRFPPRLVLVGVMAAFVVHTVLAVVAGSLVALLPRRPLEIALVVVFLVGAFLLLREDDDDDDDLELAGTPGSRWRVVATSFGVILLAELGDPTQIVIATLTARYADPLAIGIGAVLALWGVSVLAVYGGSRLRRVVPYQWLTRIAAALLVVLAVLTAIDVITE</sequence>
<keyword evidence="4 6" id="KW-1133">Transmembrane helix</keyword>
<evidence type="ECO:0000256" key="5">
    <source>
        <dbReference type="ARBA" id="ARBA00023136"/>
    </source>
</evidence>
<comment type="subcellular location">
    <subcellularLocation>
        <location evidence="1 6">Membrane</location>
        <topology evidence="1 6">Multi-pass membrane protein</topology>
    </subcellularLocation>
</comment>
<comment type="caution">
    <text evidence="7">The sequence shown here is derived from an EMBL/GenBank/DDBJ whole genome shotgun (WGS) entry which is preliminary data.</text>
</comment>
<evidence type="ECO:0000313" key="7">
    <source>
        <dbReference type="EMBL" id="MCD2194926.1"/>
    </source>
</evidence>
<feature type="transmembrane region" description="Helical" evidence="6">
    <location>
        <begin position="170"/>
        <end position="191"/>
    </location>
</feature>
<gene>
    <name evidence="7" type="ORF">LQ327_16255</name>
</gene>
<name>A0ABS8P9I3_9PSEU</name>
<feature type="transmembrane region" description="Helical" evidence="6">
    <location>
        <begin position="68"/>
        <end position="84"/>
    </location>
</feature>
<organism evidence="7 8">
    <name type="scientific">Actinomycetospora endophytica</name>
    <dbReference type="NCBI Taxonomy" id="2291215"/>
    <lineage>
        <taxon>Bacteria</taxon>
        <taxon>Bacillati</taxon>
        <taxon>Actinomycetota</taxon>
        <taxon>Actinomycetes</taxon>
        <taxon>Pseudonocardiales</taxon>
        <taxon>Pseudonocardiaceae</taxon>
        <taxon>Actinomycetospora</taxon>
    </lineage>
</organism>
<evidence type="ECO:0000256" key="4">
    <source>
        <dbReference type="ARBA" id="ARBA00022989"/>
    </source>
</evidence>
<keyword evidence="8" id="KW-1185">Reference proteome</keyword>